<protein>
    <submittedName>
        <fullName evidence="2">TIGR04222 domain-containing membrane protein</fullName>
    </submittedName>
</protein>
<comment type="caution">
    <text evidence="2">The sequence shown here is derived from an EMBL/GenBank/DDBJ whole genome shotgun (WGS) entry which is preliminary data.</text>
</comment>
<evidence type="ECO:0000313" key="2">
    <source>
        <dbReference type="EMBL" id="TCC11352.1"/>
    </source>
</evidence>
<organism evidence="2 3">
    <name type="scientific">Kribbella soli</name>
    <dbReference type="NCBI Taxonomy" id="1124743"/>
    <lineage>
        <taxon>Bacteria</taxon>
        <taxon>Bacillati</taxon>
        <taxon>Actinomycetota</taxon>
        <taxon>Actinomycetes</taxon>
        <taxon>Propionibacteriales</taxon>
        <taxon>Kribbellaceae</taxon>
        <taxon>Kribbella</taxon>
    </lineage>
</organism>
<sequence>MNKLTTYEAAWLLGGAQRAALVIFVALATDGRLEVADKRQRVKLVRSEATYPVEAAALALVPESGLGVADFLARIAATGAVKDLEAAVRAKGQLRMLRWFSPTYRELLEHPGTGLLRVAVLGVPGIEDERLRDMFEHPLPGMPKIDPFKPVRDNTIDGTLGPTTGSGYI</sequence>
<dbReference type="EMBL" id="SJJZ01000001">
    <property type="protein sequence ID" value="TCC11352.1"/>
    <property type="molecule type" value="Genomic_DNA"/>
</dbReference>
<feature type="compositionally biased region" description="Basic and acidic residues" evidence="1">
    <location>
        <begin position="146"/>
        <end position="155"/>
    </location>
</feature>
<dbReference type="RefSeq" id="WP_131335916.1">
    <property type="nucleotide sequence ID" value="NZ_SJJZ01000001.1"/>
</dbReference>
<reference evidence="2 3" key="1">
    <citation type="submission" date="2019-02" db="EMBL/GenBank/DDBJ databases">
        <title>Kribbella capetownensis sp. nov. and Kribbella speibonae sp. nov., isolated from soil.</title>
        <authorList>
            <person name="Curtis S.M."/>
            <person name="Norton I."/>
            <person name="Everest G.J."/>
            <person name="Meyers P.R."/>
        </authorList>
    </citation>
    <scope>NUCLEOTIDE SEQUENCE [LARGE SCALE GENOMIC DNA]</scope>
    <source>
        <strain evidence="2 3">KCTC 29219</strain>
    </source>
</reference>
<dbReference type="Proteomes" id="UP000292346">
    <property type="component" value="Unassembled WGS sequence"/>
</dbReference>
<dbReference type="InterPro" id="IPR026467">
    <property type="entry name" value="Ser/Gly_Cys_C_dom"/>
</dbReference>
<evidence type="ECO:0000313" key="3">
    <source>
        <dbReference type="Proteomes" id="UP000292346"/>
    </source>
</evidence>
<dbReference type="AlphaFoldDB" id="A0A4R0HPW2"/>
<keyword evidence="3" id="KW-1185">Reference proteome</keyword>
<proteinExistence type="predicted"/>
<accession>A0A4R0HPW2</accession>
<dbReference type="OrthoDB" id="3824971at2"/>
<feature type="region of interest" description="Disordered" evidence="1">
    <location>
        <begin position="146"/>
        <end position="169"/>
    </location>
</feature>
<dbReference type="NCBIfam" id="TIGR04222">
    <property type="entry name" value="near_uncomplex"/>
    <property type="match status" value="1"/>
</dbReference>
<name>A0A4R0HPW2_9ACTN</name>
<gene>
    <name evidence="2" type="ORF">E0H45_08750</name>
</gene>
<evidence type="ECO:0000256" key="1">
    <source>
        <dbReference type="SAM" id="MobiDB-lite"/>
    </source>
</evidence>